<comment type="subunit">
    <text evidence="2">Monomer.</text>
</comment>
<dbReference type="Pfam" id="PF26341">
    <property type="entry name" value="AAA_SelU"/>
    <property type="match status" value="1"/>
</dbReference>
<dbReference type="InterPro" id="IPR017582">
    <property type="entry name" value="SelU"/>
</dbReference>
<comment type="catalytic activity">
    <reaction evidence="2">
        <text>5-methylaminomethyl-2-thiouridine(34) in tRNA + (2E)-geranyl diphosphate = 5-methylaminomethyl-S-(2E)-geranyl-thiouridine(34) in tRNA + diphosphate</text>
        <dbReference type="Rhea" id="RHEA:14085"/>
        <dbReference type="Rhea" id="RHEA-COMP:10195"/>
        <dbReference type="Rhea" id="RHEA-COMP:14654"/>
        <dbReference type="ChEBI" id="CHEBI:33019"/>
        <dbReference type="ChEBI" id="CHEBI:58057"/>
        <dbReference type="ChEBI" id="CHEBI:74455"/>
        <dbReference type="ChEBI" id="CHEBI:140632"/>
    </reaction>
</comment>
<dbReference type="EC" id="2.9.1.3" evidence="2"/>
<keyword evidence="5" id="KW-1185">Reference proteome</keyword>
<dbReference type="Proteomes" id="UP000662703">
    <property type="component" value="Unassembled WGS sequence"/>
</dbReference>
<gene>
    <name evidence="2" type="primary">selU</name>
    <name evidence="4" type="ORF">Y5W_02204</name>
</gene>
<dbReference type="EMBL" id="ARXX01000032">
    <property type="protein sequence ID" value="MBF5056910.1"/>
    <property type="molecule type" value="Genomic_DNA"/>
</dbReference>
<comment type="function">
    <text evidence="2">Involved in the post-transcriptional modification of the uridine at the wobble position (U34) of tRNA(Lys), tRNA(Glu) and tRNA(Gln). Catalyzes the conversion of 2-thiouridine (S2U-RNA) to 2-selenouridine (Se2U-RNA). Acts in a two-step process involving geranylation of 2-thiouridine (S2U) to S-geranyl-2-thiouridine (geS2U) and subsequent selenation of the latter derivative to 2-selenouridine (Se2U) in the tRNA chain.</text>
</comment>
<dbReference type="Gene3D" id="3.40.250.10">
    <property type="entry name" value="Rhodanese-like domain"/>
    <property type="match status" value="1"/>
</dbReference>
<evidence type="ECO:0000256" key="1">
    <source>
        <dbReference type="ARBA" id="ARBA00023266"/>
    </source>
</evidence>
<dbReference type="SMART" id="SM00450">
    <property type="entry name" value="RHOD"/>
    <property type="match status" value="1"/>
</dbReference>
<dbReference type="NCBIfam" id="NF008750">
    <property type="entry name" value="PRK11784.1-2"/>
    <property type="match status" value="1"/>
</dbReference>
<feature type="active site" description="S-selanylcysteine intermediate" evidence="2">
    <location>
        <position position="95"/>
    </location>
</feature>
<keyword evidence="2" id="KW-0808">Transferase</keyword>
<evidence type="ECO:0000259" key="3">
    <source>
        <dbReference type="PROSITE" id="PS50206"/>
    </source>
</evidence>
<keyword evidence="1 2" id="KW-0711">Selenium</keyword>
<feature type="domain" description="Rhodanese" evidence="3">
    <location>
        <begin position="12"/>
        <end position="135"/>
    </location>
</feature>
<dbReference type="PROSITE" id="PS50206">
    <property type="entry name" value="RHODANESE_3"/>
    <property type="match status" value="1"/>
</dbReference>
<comment type="similarity">
    <text evidence="2">Belongs to the SelU family.</text>
</comment>
<comment type="caution">
    <text evidence="4">The sequence shown here is derived from an EMBL/GenBank/DDBJ whole genome shotgun (WGS) entry which is preliminary data.</text>
</comment>
<protein>
    <recommendedName>
        <fullName evidence="2">tRNA 2-selenouridine synthase</fullName>
        <ecNumber evidence="2">2.9.1.3</ecNumber>
    </recommendedName>
</protein>
<dbReference type="InterPro" id="IPR058840">
    <property type="entry name" value="AAA_SelU"/>
</dbReference>
<accession>A0ABS0ASD6</accession>
<name>A0ABS0ASD6_9GAMM</name>
<proteinExistence type="inferred from homology"/>
<evidence type="ECO:0000313" key="5">
    <source>
        <dbReference type="Proteomes" id="UP000662703"/>
    </source>
</evidence>
<dbReference type="NCBIfam" id="NF008751">
    <property type="entry name" value="PRK11784.1-3"/>
    <property type="match status" value="1"/>
</dbReference>
<evidence type="ECO:0000313" key="4">
    <source>
        <dbReference type="EMBL" id="MBF5056910.1"/>
    </source>
</evidence>
<organism evidence="4 5">
    <name type="scientific">Alloalcanivorax profundimaris</name>
    <dbReference type="NCBI Taxonomy" id="2735259"/>
    <lineage>
        <taxon>Bacteria</taxon>
        <taxon>Pseudomonadati</taxon>
        <taxon>Pseudomonadota</taxon>
        <taxon>Gammaproteobacteria</taxon>
        <taxon>Oceanospirillales</taxon>
        <taxon>Alcanivoracaceae</taxon>
        <taxon>Alloalcanivorax</taxon>
    </lineage>
</organism>
<comment type="catalytic activity">
    <reaction evidence="2">
        <text>5-methylaminomethyl-2-(Se-phospho)selenouridine(34) in tRNA + H2O = 5-methylaminomethyl-2-selenouridine(34) in tRNA + phosphate</text>
        <dbReference type="Rhea" id="RHEA:60176"/>
        <dbReference type="Rhea" id="RHEA-COMP:10196"/>
        <dbReference type="Rhea" id="RHEA-COMP:15523"/>
        <dbReference type="ChEBI" id="CHEBI:15377"/>
        <dbReference type="ChEBI" id="CHEBI:43474"/>
        <dbReference type="ChEBI" id="CHEBI:82743"/>
        <dbReference type="ChEBI" id="CHEBI:143702"/>
    </reaction>
</comment>
<comment type="catalytic activity">
    <reaction evidence="2">
        <text>5-methylaminomethyl-S-(2E)-geranyl-thiouridine(34) in tRNA + selenophosphate + H(+) = 5-methylaminomethyl-2-(Se-phospho)selenouridine(34) in tRNA + (2E)-thiogeraniol</text>
        <dbReference type="Rhea" id="RHEA:60172"/>
        <dbReference type="Rhea" id="RHEA-COMP:14654"/>
        <dbReference type="Rhea" id="RHEA-COMP:15523"/>
        <dbReference type="ChEBI" id="CHEBI:15378"/>
        <dbReference type="ChEBI" id="CHEBI:16144"/>
        <dbReference type="ChEBI" id="CHEBI:140632"/>
        <dbReference type="ChEBI" id="CHEBI:143702"/>
        <dbReference type="ChEBI" id="CHEBI:143703"/>
    </reaction>
</comment>
<dbReference type="PANTHER" id="PTHR30401:SF0">
    <property type="entry name" value="TRNA 2-SELENOURIDINE SYNTHASE"/>
    <property type="match status" value="1"/>
</dbReference>
<dbReference type="InterPro" id="IPR036873">
    <property type="entry name" value="Rhodanese-like_dom_sf"/>
</dbReference>
<reference evidence="4 5" key="1">
    <citation type="submission" date="2012-09" db="EMBL/GenBank/DDBJ databases">
        <title>Genome Sequence of alkane-degrading Bacterium Alcanivorax sp. 521-1.</title>
        <authorList>
            <person name="Lai Q."/>
            <person name="Shao Z."/>
        </authorList>
    </citation>
    <scope>NUCLEOTIDE SEQUENCE [LARGE SCALE GENOMIC DNA]</scope>
    <source>
        <strain evidence="4 5">521-1</strain>
    </source>
</reference>
<dbReference type="RefSeq" id="WP_194865273.1">
    <property type="nucleotide sequence ID" value="NZ_ARXX01000032.1"/>
</dbReference>
<comment type="catalytic activity">
    <reaction evidence="2">
        <text>5-methylaminomethyl-2-thiouridine(34) in tRNA + selenophosphate + (2E)-geranyl diphosphate + H2O + H(+) = 5-methylaminomethyl-2-selenouridine(34) in tRNA + (2E)-thiogeraniol + phosphate + diphosphate</text>
        <dbReference type="Rhea" id="RHEA:42716"/>
        <dbReference type="Rhea" id="RHEA-COMP:10195"/>
        <dbReference type="Rhea" id="RHEA-COMP:10196"/>
        <dbReference type="ChEBI" id="CHEBI:15377"/>
        <dbReference type="ChEBI" id="CHEBI:15378"/>
        <dbReference type="ChEBI" id="CHEBI:16144"/>
        <dbReference type="ChEBI" id="CHEBI:33019"/>
        <dbReference type="ChEBI" id="CHEBI:43474"/>
        <dbReference type="ChEBI" id="CHEBI:58057"/>
        <dbReference type="ChEBI" id="CHEBI:74455"/>
        <dbReference type="ChEBI" id="CHEBI:82743"/>
        <dbReference type="ChEBI" id="CHEBI:143703"/>
        <dbReference type="EC" id="2.9.1.3"/>
    </reaction>
</comment>
<evidence type="ECO:0000256" key="2">
    <source>
        <dbReference type="HAMAP-Rule" id="MF_01622"/>
    </source>
</evidence>
<dbReference type="PANTHER" id="PTHR30401">
    <property type="entry name" value="TRNA 2-SELENOURIDINE SYNTHASE"/>
    <property type="match status" value="1"/>
</dbReference>
<dbReference type="HAMAP" id="MF_01622">
    <property type="entry name" value="tRNA_sel_U_synth"/>
    <property type="match status" value="1"/>
</dbReference>
<dbReference type="InterPro" id="IPR001763">
    <property type="entry name" value="Rhodanese-like_dom"/>
</dbReference>
<dbReference type="NCBIfam" id="TIGR03167">
    <property type="entry name" value="tRNA_sel_U_synt"/>
    <property type="match status" value="1"/>
</dbReference>
<sequence>MADDTRDYRALFLNRAPLLDVRAPVEFAKGAFPGATNLPLLDDGERHKVGIRYKQAGQAAAIDLGNELVGGRVKRARLNAWRQWRADHPDGYLYCFRGGLRSRTTQAWLANEGIDVPLVVGGYKAMRRFLLESLDAQLARQPLWVLGGRTGCAKTRVIQQLDNAVDLEGLAHHRGSAFGRRPGGQPTQIDFENRLAINLLRLADRGVERVVAEDESKLIGRCFLPTRLQARLKHAPRVLIEEPLESRVQVTLEDYVLGPLEEYRRHYGPAHAFERLAADLLAAMDRIRKRLGGARHEDLRQRLADALEQQRRHGESDAHRSWIRDLLAGYYDPMYDYMMSKHRDGDILFQGTRDEVLAFLRDA</sequence>
<dbReference type="SUPFAM" id="SSF52821">
    <property type="entry name" value="Rhodanese/Cell cycle control phosphatase"/>
    <property type="match status" value="1"/>
</dbReference>